<dbReference type="SUPFAM" id="SSF46785">
    <property type="entry name" value="Winged helix' DNA-binding domain"/>
    <property type="match status" value="1"/>
</dbReference>
<evidence type="ECO:0000313" key="5">
    <source>
        <dbReference type="EMBL" id="SBV25553.1"/>
    </source>
</evidence>
<sequence>MTDAVPDGEALGTLLRHVLDVLDGDVAAVYTEQGVADYRPRFSPPLRVLVADGPLPIRDLARRVGVTHSAASQTVAQMARAGLVELTPGADARQRLVHLSARGRELLPLVEAEWAATTAALRQLDDELPAPLADVLHAVLAAVRRRPLRRRIADAGLPSPPGR</sequence>
<dbReference type="SMART" id="SM00347">
    <property type="entry name" value="HTH_MARR"/>
    <property type="match status" value="1"/>
</dbReference>
<feature type="domain" description="HTH marR-type" evidence="4">
    <location>
        <begin position="28"/>
        <end position="128"/>
    </location>
</feature>
<dbReference type="PANTHER" id="PTHR33164">
    <property type="entry name" value="TRANSCRIPTIONAL REGULATOR, MARR FAMILY"/>
    <property type="match status" value="1"/>
</dbReference>
<protein>
    <submittedName>
        <fullName evidence="5">DNA-binding transcriptional regulator, MarR family</fullName>
    </submittedName>
</protein>
<dbReference type="InterPro" id="IPR036390">
    <property type="entry name" value="WH_DNA-bd_sf"/>
</dbReference>
<evidence type="ECO:0000256" key="2">
    <source>
        <dbReference type="ARBA" id="ARBA00023125"/>
    </source>
</evidence>
<dbReference type="GO" id="GO:0003677">
    <property type="term" value="F:DNA binding"/>
    <property type="evidence" value="ECO:0007669"/>
    <property type="project" value="UniProtKB-KW"/>
</dbReference>
<dbReference type="EMBL" id="LT598496">
    <property type="protein sequence ID" value="SBV25553.1"/>
    <property type="molecule type" value="Genomic_DNA"/>
</dbReference>
<proteinExistence type="predicted"/>
<dbReference type="InterPro" id="IPR000835">
    <property type="entry name" value="HTH_MarR-typ"/>
</dbReference>
<evidence type="ECO:0000313" key="6">
    <source>
        <dbReference type="Proteomes" id="UP000199393"/>
    </source>
</evidence>
<dbReference type="STRING" id="307121.GA0070620_1030"/>
<dbReference type="GO" id="GO:0003700">
    <property type="term" value="F:DNA-binding transcription factor activity"/>
    <property type="evidence" value="ECO:0007669"/>
    <property type="project" value="InterPro"/>
</dbReference>
<evidence type="ECO:0000259" key="4">
    <source>
        <dbReference type="SMART" id="SM00347"/>
    </source>
</evidence>
<dbReference type="InterPro" id="IPR011991">
    <property type="entry name" value="ArsR-like_HTH"/>
</dbReference>
<dbReference type="PANTHER" id="PTHR33164:SF64">
    <property type="entry name" value="TRANSCRIPTIONAL REGULATOR SLYA"/>
    <property type="match status" value="1"/>
</dbReference>
<reference evidence="6" key="1">
    <citation type="submission" date="2016-06" db="EMBL/GenBank/DDBJ databases">
        <authorList>
            <person name="Varghese N."/>
            <person name="Submissions Spin"/>
        </authorList>
    </citation>
    <scope>NUCLEOTIDE SEQUENCE [LARGE SCALE GENOMIC DNA]</scope>
    <source>
        <strain evidence="6">DSM 45344</strain>
    </source>
</reference>
<accession>A0A1C3MYY9</accession>
<dbReference type="Gene3D" id="1.10.10.10">
    <property type="entry name" value="Winged helix-like DNA-binding domain superfamily/Winged helix DNA-binding domain"/>
    <property type="match status" value="1"/>
</dbReference>
<dbReference type="InterPro" id="IPR036388">
    <property type="entry name" value="WH-like_DNA-bd_sf"/>
</dbReference>
<evidence type="ECO:0000256" key="3">
    <source>
        <dbReference type="ARBA" id="ARBA00023163"/>
    </source>
</evidence>
<keyword evidence="2 5" id="KW-0238">DNA-binding</keyword>
<name>A0A1C3MYY9_9ACTN</name>
<keyword evidence="1" id="KW-0805">Transcription regulation</keyword>
<dbReference type="Pfam" id="PF12802">
    <property type="entry name" value="MarR_2"/>
    <property type="match status" value="1"/>
</dbReference>
<dbReference type="InterPro" id="IPR039422">
    <property type="entry name" value="MarR/SlyA-like"/>
</dbReference>
<evidence type="ECO:0000256" key="1">
    <source>
        <dbReference type="ARBA" id="ARBA00023015"/>
    </source>
</evidence>
<keyword evidence="6" id="KW-1185">Reference proteome</keyword>
<dbReference type="AlphaFoldDB" id="A0A1C3MYY9"/>
<dbReference type="GO" id="GO:0006950">
    <property type="term" value="P:response to stress"/>
    <property type="evidence" value="ECO:0007669"/>
    <property type="project" value="TreeGrafter"/>
</dbReference>
<dbReference type="CDD" id="cd00090">
    <property type="entry name" value="HTH_ARSR"/>
    <property type="match status" value="1"/>
</dbReference>
<organism evidence="5 6">
    <name type="scientific">Micromonospora krabiensis</name>
    <dbReference type="NCBI Taxonomy" id="307121"/>
    <lineage>
        <taxon>Bacteria</taxon>
        <taxon>Bacillati</taxon>
        <taxon>Actinomycetota</taxon>
        <taxon>Actinomycetes</taxon>
        <taxon>Micromonosporales</taxon>
        <taxon>Micromonosporaceae</taxon>
        <taxon>Micromonospora</taxon>
    </lineage>
</organism>
<keyword evidence="3" id="KW-0804">Transcription</keyword>
<dbReference type="Proteomes" id="UP000199393">
    <property type="component" value="Chromosome I"/>
</dbReference>
<gene>
    <name evidence="5" type="ORF">GA0070620_1030</name>
</gene>
<dbReference type="PATRIC" id="fig|307121.4.peg.1061"/>
<dbReference type="RefSeq" id="WP_197677553.1">
    <property type="nucleotide sequence ID" value="NZ_JBHRWG010000003.1"/>
</dbReference>